<keyword evidence="3 5" id="KW-0808">Transferase</keyword>
<evidence type="ECO:0000256" key="2">
    <source>
        <dbReference type="ARBA" id="ARBA00022603"/>
    </source>
</evidence>
<dbReference type="Proteomes" id="UP000278746">
    <property type="component" value="Unassembled WGS sequence"/>
</dbReference>
<dbReference type="CDD" id="cd02440">
    <property type="entry name" value="AdoMet_MTases"/>
    <property type="match status" value="1"/>
</dbReference>
<accession>A0A3M7TL40</accession>
<gene>
    <name evidence="5" type="ORF">EBO34_19350</name>
</gene>
<dbReference type="InterPro" id="IPR013216">
    <property type="entry name" value="Methyltransf_11"/>
</dbReference>
<comment type="caution">
    <text evidence="5">The sequence shown here is derived from an EMBL/GenBank/DDBJ whole genome shotgun (WGS) entry which is preliminary data.</text>
</comment>
<dbReference type="OrthoDB" id="9791837at2"/>
<dbReference type="PANTHER" id="PTHR44942:SF4">
    <property type="entry name" value="METHYLTRANSFERASE TYPE 11 DOMAIN-CONTAINING PROTEIN"/>
    <property type="match status" value="1"/>
</dbReference>
<evidence type="ECO:0000259" key="4">
    <source>
        <dbReference type="Pfam" id="PF08241"/>
    </source>
</evidence>
<dbReference type="EMBL" id="RHIB01000004">
    <property type="protein sequence ID" value="RNA66279.1"/>
    <property type="molecule type" value="Genomic_DNA"/>
</dbReference>
<dbReference type="InterPro" id="IPR029063">
    <property type="entry name" value="SAM-dependent_MTases_sf"/>
</dbReference>
<dbReference type="GO" id="GO:0008757">
    <property type="term" value="F:S-adenosylmethionine-dependent methyltransferase activity"/>
    <property type="evidence" value="ECO:0007669"/>
    <property type="project" value="InterPro"/>
</dbReference>
<keyword evidence="2 5" id="KW-0489">Methyltransferase</keyword>
<evidence type="ECO:0000313" key="5">
    <source>
        <dbReference type="EMBL" id="RNA66279.1"/>
    </source>
</evidence>
<comment type="similarity">
    <text evidence="1">Belongs to the methyltransferase superfamily.</text>
</comment>
<dbReference type="RefSeq" id="WP_122901721.1">
    <property type="nucleotide sequence ID" value="NZ_RHIB01000004.1"/>
</dbReference>
<evidence type="ECO:0000313" key="6">
    <source>
        <dbReference type="Proteomes" id="UP000278746"/>
    </source>
</evidence>
<dbReference type="PANTHER" id="PTHR44942">
    <property type="entry name" value="METHYLTRANSF_11 DOMAIN-CONTAINING PROTEIN"/>
    <property type="match status" value="1"/>
</dbReference>
<name>A0A3M7TL40_9BACI</name>
<evidence type="ECO:0000256" key="1">
    <source>
        <dbReference type="ARBA" id="ARBA00008361"/>
    </source>
</evidence>
<dbReference type="Pfam" id="PF08241">
    <property type="entry name" value="Methyltransf_11"/>
    <property type="match status" value="1"/>
</dbReference>
<dbReference type="InterPro" id="IPR051052">
    <property type="entry name" value="Diverse_substrate_MTase"/>
</dbReference>
<reference evidence="5 6" key="1">
    <citation type="submission" date="2018-10" db="EMBL/GenBank/DDBJ databases">
        <title>Bacillus Keqinensis sp. nov., a moderately halophilic bacterium isolated from a saline-alkaline lake.</title>
        <authorList>
            <person name="Wang H."/>
        </authorList>
    </citation>
    <scope>NUCLEOTIDE SEQUENCE [LARGE SCALE GENOMIC DNA]</scope>
    <source>
        <strain evidence="5 6">KQ-3</strain>
    </source>
</reference>
<dbReference type="Gene3D" id="3.40.50.150">
    <property type="entry name" value="Vaccinia Virus protein VP39"/>
    <property type="match status" value="1"/>
</dbReference>
<evidence type="ECO:0000256" key="3">
    <source>
        <dbReference type="ARBA" id="ARBA00022679"/>
    </source>
</evidence>
<proteinExistence type="inferred from homology"/>
<sequence>MGINFHDKRNKASYTTREADQTWKDTIERLVSPTGRKHAVDIGCGGGIYTKALADLGVPSVTGVDFSEAMLEGARDNCGDDPRIRFQKGSAENTGLSRGCSDLVLQRALIHHLSDLRPSFFEALRLLGESGVFVVQDRTPEDCLLPGSENHIRGYLFSLFPRLAEKEVRRRHRSEKVSLELRASGFRQVEELTLWETRHRYPAKKELYEDLRARNGRSILHELSDGEIEELICHIDKQLPDGEVIEKDRWTIWKARV</sequence>
<keyword evidence="6" id="KW-1185">Reference proteome</keyword>
<organism evidence="5 6">
    <name type="scientific">Alteribacter keqinensis</name>
    <dbReference type="NCBI Taxonomy" id="2483800"/>
    <lineage>
        <taxon>Bacteria</taxon>
        <taxon>Bacillati</taxon>
        <taxon>Bacillota</taxon>
        <taxon>Bacilli</taxon>
        <taxon>Bacillales</taxon>
        <taxon>Bacillaceae</taxon>
        <taxon>Alteribacter</taxon>
    </lineage>
</organism>
<dbReference type="GO" id="GO:0032259">
    <property type="term" value="P:methylation"/>
    <property type="evidence" value="ECO:0007669"/>
    <property type="project" value="UniProtKB-KW"/>
</dbReference>
<protein>
    <submittedName>
        <fullName evidence="5">Class I SAM-dependent methyltransferase</fullName>
    </submittedName>
</protein>
<feature type="domain" description="Methyltransferase type 11" evidence="4">
    <location>
        <begin position="40"/>
        <end position="135"/>
    </location>
</feature>
<dbReference type="SUPFAM" id="SSF53335">
    <property type="entry name" value="S-adenosyl-L-methionine-dependent methyltransferases"/>
    <property type="match status" value="1"/>
</dbReference>
<dbReference type="AlphaFoldDB" id="A0A3M7TL40"/>